<dbReference type="SMR" id="A2ELB3"/>
<organism evidence="1 2">
    <name type="scientific">Trichomonas vaginalis (strain ATCC PRA-98 / G3)</name>
    <dbReference type="NCBI Taxonomy" id="412133"/>
    <lineage>
        <taxon>Eukaryota</taxon>
        <taxon>Metamonada</taxon>
        <taxon>Parabasalia</taxon>
        <taxon>Trichomonadida</taxon>
        <taxon>Trichomonadidae</taxon>
        <taxon>Trichomonas</taxon>
    </lineage>
</organism>
<dbReference type="KEGG" id="tva:4764468"/>
<dbReference type="Gene3D" id="1.25.10.10">
    <property type="entry name" value="Leucine-rich Repeat Variant"/>
    <property type="match status" value="1"/>
</dbReference>
<keyword evidence="2" id="KW-1185">Reference proteome</keyword>
<reference evidence="1" key="2">
    <citation type="journal article" date="2007" name="Science">
        <title>Draft genome sequence of the sexually transmitted pathogen Trichomonas vaginalis.</title>
        <authorList>
            <person name="Carlton J.M."/>
            <person name="Hirt R.P."/>
            <person name="Silva J.C."/>
            <person name="Delcher A.L."/>
            <person name="Schatz M."/>
            <person name="Zhao Q."/>
            <person name="Wortman J.R."/>
            <person name="Bidwell S.L."/>
            <person name="Alsmark U.C.M."/>
            <person name="Besteiro S."/>
            <person name="Sicheritz-Ponten T."/>
            <person name="Noel C.J."/>
            <person name="Dacks J.B."/>
            <person name="Foster P.G."/>
            <person name="Simillion C."/>
            <person name="Van de Peer Y."/>
            <person name="Miranda-Saavedra D."/>
            <person name="Barton G.J."/>
            <person name="Westrop G.D."/>
            <person name="Mueller S."/>
            <person name="Dessi D."/>
            <person name="Fiori P.L."/>
            <person name="Ren Q."/>
            <person name="Paulsen I."/>
            <person name="Zhang H."/>
            <person name="Bastida-Corcuera F.D."/>
            <person name="Simoes-Barbosa A."/>
            <person name="Brown M.T."/>
            <person name="Hayes R.D."/>
            <person name="Mukherjee M."/>
            <person name="Okumura C.Y."/>
            <person name="Schneider R."/>
            <person name="Smith A.J."/>
            <person name="Vanacova S."/>
            <person name="Villalvazo M."/>
            <person name="Haas B.J."/>
            <person name="Pertea M."/>
            <person name="Feldblyum T.V."/>
            <person name="Utterback T.R."/>
            <person name="Shu C.L."/>
            <person name="Osoegawa K."/>
            <person name="de Jong P.J."/>
            <person name="Hrdy I."/>
            <person name="Horvathova L."/>
            <person name="Zubacova Z."/>
            <person name="Dolezal P."/>
            <person name="Malik S.B."/>
            <person name="Logsdon J.M. Jr."/>
            <person name="Henze K."/>
            <person name="Gupta A."/>
            <person name="Wang C.C."/>
            <person name="Dunne R.L."/>
            <person name="Upcroft J.A."/>
            <person name="Upcroft P."/>
            <person name="White O."/>
            <person name="Salzberg S.L."/>
            <person name="Tang P."/>
            <person name="Chiu C.-H."/>
            <person name="Lee Y.-S."/>
            <person name="Embley T.M."/>
            <person name="Coombs G.H."/>
            <person name="Mottram J.C."/>
            <person name="Tachezy J."/>
            <person name="Fraser-Liggett C.M."/>
            <person name="Johnson P.J."/>
        </authorList>
    </citation>
    <scope>NUCLEOTIDE SEQUENCE [LARGE SCALE GENOMIC DNA]</scope>
    <source>
        <strain evidence="1">G3</strain>
    </source>
</reference>
<dbReference type="AlphaFoldDB" id="A2ELB3"/>
<name>A2ELB3_TRIV3</name>
<protein>
    <recommendedName>
        <fullName evidence="3">Importin N-terminal domain-containing protein</fullName>
    </recommendedName>
</protein>
<sequence length="967" mass="113054">MNSDRLSTLFEVLNRQDGRGIEEVSEELINATQSTDIIQPILEILNSNNENLYIQCCIFLEKTIKNNINAINNQSKQEIVKSILEIFPKFDIQISNLLLMSLDALTMAENMDEMILQAAVQLYQASDYFHSILLSILPNSSISENMELMYNLINSSLSQENTEIYSYTLRLSFLIVSEARNDETKTDYYNGILRILTDFFLSHINDTEILNLFDKLEQTAHHRGFDFIYPSDVFDALLQQIQNPQNNLQLYHHLQIFSLILKSDNLPKISEENFPIIGNMIIECTPVLANPESPKIQDQYFEAAEFAFETVLSRFKFEDAKNYVFSDIQELLSGEVDETKCILVMMILTAGFDYNNFFFDGLYDDLFNFLNEFLSSDSILLINYVISFLWNLFGGKAKIDQNSYDFRFLMEKLFEVYEKTENNDSIFLLPLIVSSREMSDDLMSDFFEFILPLLDSQDISITIVGFNTIAAILKKLTFKLEENLIDDLFQIILKKIQHDNEINDISPSMLNFISTLLKMSPEKIMNFIDILSLFVNEMMKSDDEEYYYTACSFIRSVSESEYGNEFINSLFSEIFPIIFNSIDYDNISYSVFSGATSENKLAKVIVPSFKVLSVFLRNKEEIFQEKEILDRITKICVTELKACLYIDLTQVCLNLLVDISISTEDNQYSDIICEALVNIIDNINVLSDFIRYLNHFGDLFVQKSNEIISSIFSFVNKQRNEYTNEWNLDENLILYHIHLFKLILNEELAKDVWAIERENILKYSFDSNYLMFSSRLIKLLFPVIQEIDYENIVNCCMNDINASFEFIWFSLKNENIGNMFISSIFNKFEEYDDKYKDISMLLISLAYSKYNYGIGNEFISKFFENFNIINHIDKIRKVCSVLYYFIKNQEKIPLFHVNVCRFIANLVTLPENIISNMRFQREKMKELIGFIFIEFSNKSITKNDIFGEDSNRFRIFLYIVQKYFGNL</sequence>
<evidence type="ECO:0000313" key="1">
    <source>
        <dbReference type="EMBL" id="EAY06590.1"/>
    </source>
</evidence>
<dbReference type="InParanoid" id="A2ELB3"/>
<dbReference type="InterPro" id="IPR016024">
    <property type="entry name" value="ARM-type_fold"/>
</dbReference>
<accession>A2ELB3</accession>
<dbReference type="RefSeq" id="XP_001318813.1">
    <property type="nucleotide sequence ID" value="XM_001318778.1"/>
</dbReference>
<evidence type="ECO:0000313" key="2">
    <source>
        <dbReference type="Proteomes" id="UP000001542"/>
    </source>
</evidence>
<dbReference type="VEuPathDB" id="TrichDB:TVAGG3_0003670"/>
<reference evidence="1" key="1">
    <citation type="submission" date="2006-10" db="EMBL/GenBank/DDBJ databases">
        <authorList>
            <person name="Amadeo P."/>
            <person name="Zhao Q."/>
            <person name="Wortman J."/>
            <person name="Fraser-Liggett C."/>
            <person name="Carlton J."/>
        </authorList>
    </citation>
    <scope>NUCLEOTIDE SEQUENCE</scope>
    <source>
        <strain evidence="1">G3</strain>
    </source>
</reference>
<dbReference type="Proteomes" id="UP000001542">
    <property type="component" value="Unassembled WGS sequence"/>
</dbReference>
<evidence type="ECO:0008006" key="3">
    <source>
        <dbReference type="Google" id="ProtNLM"/>
    </source>
</evidence>
<gene>
    <name evidence="1" type="ORF">TVAG_069600</name>
</gene>
<dbReference type="SUPFAM" id="SSF48371">
    <property type="entry name" value="ARM repeat"/>
    <property type="match status" value="2"/>
</dbReference>
<proteinExistence type="predicted"/>
<dbReference type="InterPro" id="IPR011989">
    <property type="entry name" value="ARM-like"/>
</dbReference>
<dbReference type="EMBL" id="DS113420">
    <property type="protein sequence ID" value="EAY06590.1"/>
    <property type="molecule type" value="Genomic_DNA"/>
</dbReference>
<dbReference type="VEuPathDB" id="TrichDB:TVAG_069600"/>